<evidence type="ECO:0000259" key="1">
    <source>
        <dbReference type="PROSITE" id="PS50943"/>
    </source>
</evidence>
<protein>
    <submittedName>
        <fullName evidence="2">Helix-turn-helix transcriptional regulator</fullName>
    </submittedName>
</protein>
<sequence length="228" mass="24345">MPLAPQALPGALTRSLGRVLRARMVDRAVSLAEAARAVDVSEGQLSRMLHGKRRMDVEQLDILCRFLEVDAVETLRAAKTGTLTTADTAPAAGIEAHDDLGELARRMRAISRLRDGGGYRAVATAAARVGVELSQNEWHDLLDGAVGALPSHELLGAISSALGVPRDYLTSGDREFADRVEAEEELAHAMRTSGTLRIAARNLSSLSPDEILAIAKLVRDSNPGGNHE</sequence>
<keyword evidence="3" id="KW-1185">Reference proteome</keyword>
<dbReference type="InterPro" id="IPR010982">
    <property type="entry name" value="Lambda_DNA-bd_dom_sf"/>
</dbReference>
<dbReference type="InterPro" id="IPR001387">
    <property type="entry name" value="Cro/C1-type_HTH"/>
</dbReference>
<reference evidence="2 3" key="1">
    <citation type="submission" date="2020-10" db="EMBL/GenBank/DDBJ databases">
        <title>Draft genome sequences of plant-associated actinobacteria.</title>
        <authorList>
            <person name="Tarlachkov S.V."/>
            <person name="Starodumova I.P."/>
            <person name="Dorofeeva L.V."/>
            <person name="Prisyazhnaya N.V."/>
            <person name="Roubtsova T.V."/>
            <person name="Chizhov V.N."/>
            <person name="Nadler S.A."/>
            <person name="Subbotin S.A."/>
            <person name="Evtushenko L.I."/>
        </authorList>
    </citation>
    <scope>NUCLEOTIDE SEQUENCE [LARGE SCALE GENOMIC DNA]</scope>
    <source>
        <strain evidence="2 3">VKM Ac-2886</strain>
    </source>
</reference>
<dbReference type="RefSeq" id="WP_194676246.1">
    <property type="nucleotide sequence ID" value="NZ_JADKRP010000006.1"/>
</dbReference>
<gene>
    <name evidence="2" type="ORF">ITJ42_15795</name>
</gene>
<dbReference type="PROSITE" id="PS50943">
    <property type="entry name" value="HTH_CROC1"/>
    <property type="match status" value="1"/>
</dbReference>
<accession>A0A8I0SLA8</accession>
<evidence type="ECO:0000313" key="3">
    <source>
        <dbReference type="Proteomes" id="UP000634579"/>
    </source>
</evidence>
<dbReference type="SMART" id="SM00530">
    <property type="entry name" value="HTH_XRE"/>
    <property type="match status" value="1"/>
</dbReference>
<dbReference type="SUPFAM" id="SSF47413">
    <property type="entry name" value="lambda repressor-like DNA-binding domains"/>
    <property type="match status" value="1"/>
</dbReference>
<dbReference type="Pfam" id="PF13560">
    <property type="entry name" value="HTH_31"/>
    <property type="match status" value="1"/>
</dbReference>
<feature type="domain" description="HTH cro/C1-type" evidence="1">
    <location>
        <begin position="20"/>
        <end position="75"/>
    </location>
</feature>
<name>A0A8I0SLA8_9MICO</name>
<dbReference type="AlphaFoldDB" id="A0A8I0SLA8"/>
<dbReference type="GO" id="GO:0003677">
    <property type="term" value="F:DNA binding"/>
    <property type="evidence" value="ECO:0007669"/>
    <property type="project" value="InterPro"/>
</dbReference>
<dbReference type="Proteomes" id="UP000634579">
    <property type="component" value="Unassembled WGS sequence"/>
</dbReference>
<organism evidence="2 3">
    <name type="scientific">Clavibacter phaseoli</name>
    <dbReference type="NCBI Taxonomy" id="1734031"/>
    <lineage>
        <taxon>Bacteria</taxon>
        <taxon>Bacillati</taxon>
        <taxon>Actinomycetota</taxon>
        <taxon>Actinomycetes</taxon>
        <taxon>Micrococcales</taxon>
        <taxon>Microbacteriaceae</taxon>
        <taxon>Clavibacter</taxon>
    </lineage>
</organism>
<comment type="caution">
    <text evidence="2">The sequence shown here is derived from an EMBL/GenBank/DDBJ whole genome shotgun (WGS) entry which is preliminary data.</text>
</comment>
<dbReference type="EMBL" id="JADKRP010000006">
    <property type="protein sequence ID" value="MBF4632682.1"/>
    <property type="molecule type" value="Genomic_DNA"/>
</dbReference>
<dbReference type="Gene3D" id="1.10.260.40">
    <property type="entry name" value="lambda repressor-like DNA-binding domains"/>
    <property type="match status" value="2"/>
</dbReference>
<evidence type="ECO:0000313" key="2">
    <source>
        <dbReference type="EMBL" id="MBF4632682.1"/>
    </source>
</evidence>
<dbReference type="CDD" id="cd00093">
    <property type="entry name" value="HTH_XRE"/>
    <property type="match status" value="1"/>
</dbReference>
<proteinExistence type="predicted"/>